<evidence type="ECO:0000313" key="1">
    <source>
        <dbReference type="EMBL" id="GAA1847037.1"/>
    </source>
</evidence>
<name>A0ABN2N141_9PSEU</name>
<dbReference type="Proteomes" id="UP001500449">
    <property type="component" value="Unassembled WGS sequence"/>
</dbReference>
<proteinExistence type="predicted"/>
<evidence type="ECO:0000313" key="2">
    <source>
        <dbReference type="Proteomes" id="UP001500449"/>
    </source>
</evidence>
<accession>A0ABN2N141</accession>
<comment type="caution">
    <text evidence="1">The sequence shown here is derived from an EMBL/GenBank/DDBJ whole genome shotgun (WGS) entry which is preliminary data.</text>
</comment>
<protein>
    <submittedName>
        <fullName evidence="1">Uncharacterized protein</fullName>
    </submittedName>
</protein>
<dbReference type="EMBL" id="BAAAQK010000006">
    <property type="protein sequence ID" value="GAA1847037.1"/>
    <property type="molecule type" value="Genomic_DNA"/>
</dbReference>
<sequence length="95" mass="10626">MIDRADTPPVRDEAWVVEVGEDNAAWLAAESRTARLAREYRPMDVGEGRVRYSALALGAARELGEEEDGFLTEDAEGLRVWIGDDAFELELDESR</sequence>
<organism evidence="1 2">
    <name type="scientific">Pseudonocardia ailaonensis</name>
    <dbReference type="NCBI Taxonomy" id="367279"/>
    <lineage>
        <taxon>Bacteria</taxon>
        <taxon>Bacillati</taxon>
        <taxon>Actinomycetota</taxon>
        <taxon>Actinomycetes</taxon>
        <taxon>Pseudonocardiales</taxon>
        <taxon>Pseudonocardiaceae</taxon>
        <taxon>Pseudonocardia</taxon>
    </lineage>
</organism>
<gene>
    <name evidence="1" type="ORF">GCM10009836_28280</name>
</gene>
<reference evidence="1 2" key="1">
    <citation type="journal article" date="2019" name="Int. J. Syst. Evol. Microbiol.">
        <title>The Global Catalogue of Microorganisms (GCM) 10K type strain sequencing project: providing services to taxonomists for standard genome sequencing and annotation.</title>
        <authorList>
            <consortium name="The Broad Institute Genomics Platform"/>
            <consortium name="The Broad Institute Genome Sequencing Center for Infectious Disease"/>
            <person name="Wu L."/>
            <person name="Ma J."/>
        </authorList>
    </citation>
    <scope>NUCLEOTIDE SEQUENCE [LARGE SCALE GENOMIC DNA]</scope>
    <source>
        <strain evidence="1 2">JCM 16009</strain>
    </source>
</reference>
<keyword evidence="2" id="KW-1185">Reference proteome</keyword>